<organism evidence="7 8">
    <name type="scientific">Corvus moneduloides</name>
    <name type="common">New Caledonian crow</name>
    <dbReference type="NCBI Taxonomy" id="1196302"/>
    <lineage>
        <taxon>Eukaryota</taxon>
        <taxon>Metazoa</taxon>
        <taxon>Chordata</taxon>
        <taxon>Craniata</taxon>
        <taxon>Vertebrata</taxon>
        <taxon>Euteleostomi</taxon>
        <taxon>Archelosauria</taxon>
        <taxon>Archosauria</taxon>
        <taxon>Dinosauria</taxon>
        <taxon>Saurischia</taxon>
        <taxon>Theropoda</taxon>
        <taxon>Coelurosauria</taxon>
        <taxon>Aves</taxon>
        <taxon>Neognathae</taxon>
        <taxon>Neoaves</taxon>
        <taxon>Telluraves</taxon>
        <taxon>Australaves</taxon>
        <taxon>Passeriformes</taxon>
        <taxon>Corvoidea</taxon>
        <taxon>Corvidae</taxon>
        <taxon>Corvus</taxon>
    </lineage>
</organism>
<dbReference type="AlphaFoldDB" id="A0A8U7NW37"/>
<feature type="region of interest" description="Disordered" evidence="5">
    <location>
        <begin position="71"/>
        <end position="184"/>
    </location>
</feature>
<keyword evidence="3 6" id="KW-1133">Transmembrane helix</keyword>
<feature type="transmembrane region" description="Helical" evidence="6">
    <location>
        <begin position="255"/>
        <end position="275"/>
    </location>
</feature>
<keyword evidence="8" id="KW-1185">Reference proteome</keyword>
<evidence type="ECO:0000313" key="7">
    <source>
        <dbReference type="Ensembl" id="ENSCMUP00000028435.1"/>
    </source>
</evidence>
<dbReference type="Pfam" id="PF00822">
    <property type="entry name" value="PMP22_Claudin"/>
    <property type="match status" value="1"/>
</dbReference>
<evidence type="ECO:0000256" key="5">
    <source>
        <dbReference type="SAM" id="MobiDB-lite"/>
    </source>
</evidence>
<reference evidence="7" key="3">
    <citation type="submission" date="2025-09" db="UniProtKB">
        <authorList>
            <consortium name="Ensembl"/>
        </authorList>
    </citation>
    <scope>IDENTIFICATION</scope>
</reference>
<dbReference type="GO" id="GO:0016020">
    <property type="term" value="C:membrane"/>
    <property type="evidence" value="ECO:0007669"/>
    <property type="project" value="UniProtKB-SubCell"/>
</dbReference>
<name>A0A8U7NW37_CORMO</name>
<accession>A0A8U7NW37</accession>
<keyword evidence="4 6" id="KW-0472">Membrane</keyword>
<dbReference type="Proteomes" id="UP000694553">
    <property type="component" value="Unassembled WGS sequence"/>
</dbReference>
<protein>
    <submittedName>
        <fullName evidence="7">Uncharacterized protein</fullName>
    </submittedName>
</protein>
<evidence type="ECO:0000256" key="3">
    <source>
        <dbReference type="ARBA" id="ARBA00022989"/>
    </source>
</evidence>
<evidence type="ECO:0000256" key="4">
    <source>
        <dbReference type="ARBA" id="ARBA00023136"/>
    </source>
</evidence>
<evidence type="ECO:0000256" key="2">
    <source>
        <dbReference type="ARBA" id="ARBA00022692"/>
    </source>
</evidence>
<keyword evidence="2 6" id="KW-0812">Transmembrane</keyword>
<comment type="subcellular location">
    <subcellularLocation>
        <location evidence="1">Membrane</location>
        <topology evidence="1">Multi-pass membrane protein</topology>
    </subcellularLocation>
</comment>
<proteinExistence type="predicted"/>
<reference evidence="8" key="1">
    <citation type="submission" date="2019-10" db="EMBL/GenBank/DDBJ databases">
        <title>Corvus moneduloides (New Caledonian crow) genome, bCorMon1, primary haplotype.</title>
        <authorList>
            <person name="Rutz C."/>
            <person name="Fungtammasan C."/>
            <person name="Mountcastle J."/>
            <person name="Formenti G."/>
            <person name="Chow W."/>
            <person name="Howe K."/>
            <person name="Steele M.P."/>
            <person name="Fernandes J."/>
            <person name="Gilbert M.T.P."/>
            <person name="Fedrigo O."/>
            <person name="Jarvis E.D."/>
            <person name="Gemmell N."/>
        </authorList>
    </citation>
    <scope>NUCLEOTIDE SEQUENCE [LARGE SCALE GENOMIC DNA]</scope>
</reference>
<evidence type="ECO:0000256" key="6">
    <source>
        <dbReference type="SAM" id="Phobius"/>
    </source>
</evidence>
<evidence type="ECO:0000313" key="8">
    <source>
        <dbReference type="Proteomes" id="UP000694553"/>
    </source>
</evidence>
<dbReference type="Ensembl" id="ENSCMUT00000033054.1">
    <property type="protein sequence ID" value="ENSCMUP00000028435.1"/>
    <property type="gene ID" value="ENSCMUG00000017310.1"/>
</dbReference>
<dbReference type="Gene3D" id="1.20.140.150">
    <property type="match status" value="1"/>
</dbReference>
<evidence type="ECO:0000256" key="1">
    <source>
        <dbReference type="ARBA" id="ARBA00004141"/>
    </source>
</evidence>
<gene>
    <name evidence="7" type="primary">LOC116436232</name>
</gene>
<sequence>MSPVSLTLLSPMSPISPVSLSPRPLCPQCPHVPSAPSHVPSPVSLSPMSPMSLTPLSPYPRVPPVPSPLSPMSPLHPAARRVPSPPWADPASGMSPAVPKALAGPACVAGGDPGRVPPPPPQCHPGGDKPVPPQQPGGRSAQSLPPLCPQQWQCHVPGALSPPGGRSGDTGTARHGDRWPWGSGAAAAEGGMPAAGGLLCGASGLALLVAATATHFWVQRRAPGGTASLGLWHGCLGGQCHPHATTPALLEATRVLMLLSVVAAAAGLALGLSVGASGGRRARARVAGATLLLAGTWGQRGHGGGHRWAERGQGSAGWELGGGHQCAELCPVSAVPGPSRARSQPCPSLLR</sequence>
<reference evidence="7" key="2">
    <citation type="submission" date="2025-08" db="UniProtKB">
        <authorList>
            <consortium name="Ensembl"/>
        </authorList>
    </citation>
    <scope>IDENTIFICATION</scope>
</reference>
<dbReference type="InterPro" id="IPR004031">
    <property type="entry name" value="PMP22/EMP/MP20/Claudin"/>
</dbReference>